<reference evidence="2 3" key="1">
    <citation type="journal article" date="2019" name="Int. J. Syst. Evol. Microbiol.">
        <title>The Global Catalogue of Microorganisms (GCM) 10K type strain sequencing project: providing services to taxonomists for standard genome sequencing and annotation.</title>
        <authorList>
            <consortium name="The Broad Institute Genomics Platform"/>
            <consortium name="The Broad Institute Genome Sequencing Center for Infectious Disease"/>
            <person name="Wu L."/>
            <person name="Ma J."/>
        </authorList>
    </citation>
    <scope>NUCLEOTIDE SEQUENCE [LARGE SCALE GENOMIC DNA]</scope>
    <source>
        <strain evidence="2 3">CGMCC 1.12554</strain>
    </source>
</reference>
<dbReference type="SUPFAM" id="SSF51430">
    <property type="entry name" value="NAD(P)-linked oxidoreductase"/>
    <property type="match status" value="1"/>
</dbReference>
<evidence type="ECO:0000313" key="2">
    <source>
        <dbReference type="EMBL" id="MFC7323487.1"/>
    </source>
</evidence>
<keyword evidence="3" id="KW-1185">Reference proteome</keyword>
<dbReference type="InterPro" id="IPR036812">
    <property type="entry name" value="NAD(P)_OxRdtase_dom_sf"/>
</dbReference>
<dbReference type="AlphaFoldDB" id="A0ABD6AHQ7"/>
<keyword evidence="2" id="KW-0560">Oxidoreductase</keyword>
<dbReference type="Proteomes" id="UP001596545">
    <property type="component" value="Unassembled WGS sequence"/>
</dbReference>
<dbReference type="EC" id="1.1.1.-" evidence="2"/>
<feature type="domain" description="NADP-dependent oxidoreductase" evidence="1">
    <location>
        <begin position="15"/>
        <end position="327"/>
    </location>
</feature>
<organism evidence="2 3">
    <name type="scientific">Halorubrum rutilum</name>
    <dbReference type="NCBI Taxonomy" id="1364933"/>
    <lineage>
        <taxon>Archaea</taxon>
        <taxon>Methanobacteriati</taxon>
        <taxon>Methanobacteriota</taxon>
        <taxon>Stenosarchaea group</taxon>
        <taxon>Halobacteria</taxon>
        <taxon>Halobacteriales</taxon>
        <taxon>Haloferacaceae</taxon>
        <taxon>Halorubrum</taxon>
    </lineage>
</organism>
<sequence length="339" mass="36790">MNHRELGDVGAVSEVGYGSWQIGSDWGDVSESEAVAAVEAARDAGIDFFDTADVYGDGRSEQILGAVLEGDIARGDVTVATKAGRRLDPHVADGYTEANLRRFVDRSRENLGVETLDLVQLHCPPTDVYYRPETFDALATLADEGRIAEYGVSVERVEEGLKAVEYPGVESVQIIFNPFRQRPAELFLDRAADRDVGVICRVPLASGLLTGALSRDAEFPEDDHRNYNRDGDAFDVGETFAGIPYETGLDAADALAERADAVGADPTDAAGDGLSLAQFSLRWILDHDAVSTVIPGSTTPEHVRANAAVSDRSGLGDDAHETVREVYDEHVREHVHHRW</sequence>
<dbReference type="RefSeq" id="WP_256407572.1">
    <property type="nucleotide sequence ID" value="NZ_JANHDN010000001.1"/>
</dbReference>
<proteinExistence type="predicted"/>
<dbReference type="GO" id="GO:0016491">
    <property type="term" value="F:oxidoreductase activity"/>
    <property type="evidence" value="ECO:0007669"/>
    <property type="project" value="UniProtKB-KW"/>
</dbReference>
<dbReference type="PANTHER" id="PTHR43312">
    <property type="entry name" value="D-THREO-ALDOSE 1-DEHYDROGENASE"/>
    <property type="match status" value="1"/>
</dbReference>
<dbReference type="PANTHER" id="PTHR43312:SF1">
    <property type="entry name" value="NADP-DEPENDENT OXIDOREDUCTASE DOMAIN-CONTAINING PROTEIN"/>
    <property type="match status" value="1"/>
</dbReference>
<protein>
    <submittedName>
        <fullName evidence="2">Aldo/keto reductase</fullName>
        <ecNumber evidence="2">1.1.1.-</ecNumber>
    </submittedName>
</protein>
<dbReference type="Pfam" id="PF00248">
    <property type="entry name" value="Aldo_ket_red"/>
    <property type="match status" value="1"/>
</dbReference>
<evidence type="ECO:0000259" key="1">
    <source>
        <dbReference type="Pfam" id="PF00248"/>
    </source>
</evidence>
<gene>
    <name evidence="2" type="ORF">ACFQMF_02705</name>
</gene>
<accession>A0ABD6AHQ7</accession>
<dbReference type="EMBL" id="JBHTBL010000001">
    <property type="protein sequence ID" value="MFC7323487.1"/>
    <property type="molecule type" value="Genomic_DNA"/>
</dbReference>
<dbReference type="InterPro" id="IPR053135">
    <property type="entry name" value="AKR2_Oxidoreductase"/>
</dbReference>
<dbReference type="CDD" id="cd19086">
    <property type="entry name" value="AKR_AKR11C1"/>
    <property type="match status" value="1"/>
</dbReference>
<name>A0ABD6AHQ7_9EURY</name>
<evidence type="ECO:0000313" key="3">
    <source>
        <dbReference type="Proteomes" id="UP001596545"/>
    </source>
</evidence>
<dbReference type="Gene3D" id="3.20.20.100">
    <property type="entry name" value="NADP-dependent oxidoreductase domain"/>
    <property type="match status" value="1"/>
</dbReference>
<dbReference type="InterPro" id="IPR023210">
    <property type="entry name" value="NADP_OxRdtase_dom"/>
</dbReference>
<comment type="caution">
    <text evidence="2">The sequence shown here is derived from an EMBL/GenBank/DDBJ whole genome shotgun (WGS) entry which is preliminary data.</text>
</comment>